<organism evidence="1 2">
    <name type="scientific">Bordetella petrii</name>
    <dbReference type="NCBI Taxonomy" id="94624"/>
    <lineage>
        <taxon>Bacteria</taxon>
        <taxon>Pseudomonadati</taxon>
        <taxon>Pseudomonadota</taxon>
        <taxon>Betaproteobacteria</taxon>
        <taxon>Burkholderiales</taxon>
        <taxon>Alcaligenaceae</taxon>
        <taxon>Bordetella</taxon>
    </lineage>
</organism>
<name>A0ABT7W896_9BORD</name>
<evidence type="ECO:0000313" key="2">
    <source>
        <dbReference type="Proteomes" id="UP001175604"/>
    </source>
</evidence>
<proteinExistence type="predicted"/>
<accession>A0ABT7W896</accession>
<evidence type="ECO:0000313" key="1">
    <source>
        <dbReference type="EMBL" id="MDM9561399.1"/>
    </source>
</evidence>
<sequence length="74" mass="8986">MYSLYRQDMRGYVRVRYFGVMRTQHGERLQPPIADLMDVELLTLTTDWALMMRGFEDIDGARYYQGWYITWKLP</sequence>
<protein>
    <submittedName>
        <fullName evidence="1">Uncharacterized protein</fullName>
    </submittedName>
</protein>
<keyword evidence="2" id="KW-1185">Reference proteome</keyword>
<reference evidence="1" key="1">
    <citation type="submission" date="2023-06" db="EMBL/GenBank/DDBJ databases">
        <title>full genome analysis of Phenantherene degrader P3.</title>
        <authorList>
            <person name="Akbar A."/>
            <person name="Rahmeh R."/>
            <person name="Kishk M."/>
        </authorList>
    </citation>
    <scope>NUCLEOTIDE SEQUENCE</scope>
    <source>
        <strain evidence="1">P3</strain>
    </source>
</reference>
<dbReference type="EMBL" id="JAUDJE010000021">
    <property type="protein sequence ID" value="MDM9561399.1"/>
    <property type="molecule type" value="Genomic_DNA"/>
</dbReference>
<comment type="caution">
    <text evidence="1">The sequence shown here is derived from an EMBL/GenBank/DDBJ whole genome shotgun (WGS) entry which is preliminary data.</text>
</comment>
<dbReference type="Proteomes" id="UP001175604">
    <property type="component" value="Unassembled WGS sequence"/>
</dbReference>
<dbReference type="RefSeq" id="WP_289786515.1">
    <property type="nucleotide sequence ID" value="NZ_JAUDJE010000021.1"/>
</dbReference>
<gene>
    <name evidence="1" type="ORF">QUC21_20355</name>
</gene>